<gene>
    <name evidence="3" type="ORF">NAG76_08880</name>
</gene>
<dbReference type="InterPro" id="IPR010982">
    <property type="entry name" value="Lambda_DNA-bd_dom_sf"/>
</dbReference>
<accession>A0A9J6ZJD0</accession>
<dbReference type="Pfam" id="PF01381">
    <property type="entry name" value="HTH_3"/>
    <property type="match status" value="1"/>
</dbReference>
<dbReference type="PROSITE" id="PS50943">
    <property type="entry name" value="HTH_CROC1"/>
    <property type="match status" value="1"/>
</dbReference>
<dbReference type="EMBL" id="CP097899">
    <property type="protein sequence ID" value="URN96309.1"/>
    <property type="molecule type" value="Genomic_DNA"/>
</dbReference>
<sequence>MQNFQFSSIFVQRRKEMGVTQQQVAGYVGVSKAAVSKWEQGSSYPDITLLPKLATYFNISIDALLGYEPQMTKEHIQNVYAQLAKKFSEQPFEQVQLEIEELLSEYYACFPLILQMAQLYLNYYQTSEDPPKILERVLLLCERVIALSNDYKLAHEAEMIMAYVMLLTGKPEEVLLILGDDVSVHYGKEQLIATALGMTGQTERAKEIMQVSMYQYMLGTISSATESLLMETDNIKHYDETVHRIEAMLELFQVKQLNINAGLVFYLKAAMGYIMQQRNDKALEMVRKYYRSCCDIEFPLTLRGDKYYYLLDEWIDRNINLGSQAPRDEMSIKKDLLGSISNSPLFESLKDDEEFTAIVANLKHYLKL</sequence>
<dbReference type="PANTHER" id="PTHR46558">
    <property type="entry name" value="TRACRIPTIONAL REGULATORY PROTEIN-RELATED-RELATED"/>
    <property type="match status" value="1"/>
</dbReference>
<proteinExistence type="predicted"/>
<organism evidence="3 4">
    <name type="scientific">Candidatus Pristimantibacillus lignocellulolyticus</name>
    <dbReference type="NCBI Taxonomy" id="2994561"/>
    <lineage>
        <taxon>Bacteria</taxon>
        <taxon>Bacillati</taxon>
        <taxon>Bacillota</taxon>
        <taxon>Bacilli</taxon>
        <taxon>Bacillales</taxon>
        <taxon>Paenibacillaceae</taxon>
        <taxon>Candidatus Pristimantibacillus</taxon>
    </lineage>
</organism>
<dbReference type="Gene3D" id="1.10.260.40">
    <property type="entry name" value="lambda repressor-like DNA-binding domains"/>
    <property type="match status" value="1"/>
</dbReference>
<dbReference type="CDD" id="cd00093">
    <property type="entry name" value="HTH_XRE"/>
    <property type="match status" value="1"/>
</dbReference>
<dbReference type="KEGG" id="plig:NAG76_08880"/>
<dbReference type="PANTHER" id="PTHR46558:SF11">
    <property type="entry name" value="HTH-TYPE TRANSCRIPTIONAL REGULATOR XRE"/>
    <property type="match status" value="1"/>
</dbReference>
<dbReference type="GO" id="GO:0003677">
    <property type="term" value="F:DNA binding"/>
    <property type="evidence" value="ECO:0007669"/>
    <property type="project" value="UniProtKB-KW"/>
</dbReference>
<dbReference type="AlphaFoldDB" id="A0A9J6ZJD0"/>
<evidence type="ECO:0000313" key="3">
    <source>
        <dbReference type="EMBL" id="URN96309.1"/>
    </source>
</evidence>
<feature type="domain" description="HTH cro/C1-type" evidence="2">
    <location>
        <begin position="12"/>
        <end position="64"/>
    </location>
</feature>
<evidence type="ECO:0000256" key="1">
    <source>
        <dbReference type="ARBA" id="ARBA00023125"/>
    </source>
</evidence>
<dbReference type="InterPro" id="IPR001387">
    <property type="entry name" value="Cro/C1-type_HTH"/>
</dbReference>
<protein>
    <submittedName>
        <fullName evidence="3">Helix-turn-helix domain-containing protein</fullName>
    </submittedName>
</protein>
<dbReference type="SMART" id="SM00530">
    <property type="entry name" value="HTH_XRE"/>
    <property type="match status" value="1"/>
</dbReference>
<keyword evidence="1" id="KW-0238">DNA-binding</keyword>
<reference evidence="3" key="1">
    <citation type="submission" date="2022-05" db="EMBL/GenBank/DDBJ databases">
        <title>Novel bacterial taxa in a minimal lignocellulolytic consortium and its capacity to transform plastics disclosed by genome-resolved metagenomics.</title>
        <authorList>
            <person name="Rodriguez C.A.D."/>
            <person name="Diaz-Garcia L."/>
            <person name="Herrera K."/>
            <person name="Tarazona N.A."/>
            <person name="Sproer C."/>
            <person name="Overmann J."/>
            <person name="Jimenez D.J."/>
        </authorList>
    </citation>
    <scope>NUCLEOTIDE SEQUENCE</scope>
    <source>
        <strain evidence="3">MAG5</strain>
    </source>
</reference>
<evidence type="ECO:0000313" key="4">
    <source>
        <dbReference type="Proteomes" id="UP001056756"/>
    </source>
</evidence>
<dbReference type="SUPFAM" id="SSF47413">
    <property type="entry name" value="lambda repressor-like DNA-binding domains"/>
    <property type="match status" value="1"/>
</dbReference>
<dbReference type="Proteomes" id="UP001056756">
    <property type="component" value="Chromosome"/>
</dbReference>
<name>A0A9J6ZJD0_9BACL</name>
<evidence type="ECO:0000259" key="2">
    <source>
        <dbReference type="PROSITE" id="PS50943"/>
    </source>
</evidence>